<organism evidence="10">
    <name type="scientific">Salinicola endophyticus</name>
    <dbReference type="NCBI Taxonomy" id="1949083"/>
    <lineage>
        <taxon>Bacteria</taxon>
        <taxon>Pseudomonadati</taxon>
        <taxon>Pseudomonadota</taxon>
        <taxon>Gammaproteobacteria</taxon>
        <taxon>Oceanospirillales</taxon>
        <taxon>Halomonadaceae</taxon>
        <taxon>Salinicola</taxon>
    </lineage>
</organism>
<evidence type="ECO:0000256" key="1">
    <source>
        <dbReference type="ARBA" id="ARBA00004651"/>
    </source>
</evidence>
<gene>
    <name evidence="10" type="ORF">ABV408_11585</name>
</gene>
<keyword evidence="2" id="KW-1003">Cell membrane</keyword>
<reference evidence="10" key="1">
    <citation type="submission" date="2024-06" db="EMBL/GenBank/DDBJ databases">
        <title>Complete genome of Salinicola endophyticus HNIBRBA4755.</title>
        <authorList>
            <person name="Shin S.Y."/>
            <person name="Kang H."/>
            <person name="Song J."/>
        </authorList>
    </citation>
    <scope>NUCLEOTIDE SEQUENCE</scope>
    <source>
        <strain evidence="10">HNIBRBA4755</strain>
    </source>
</reference>
<evidence type="ECO:0000256" key="6">
    <source>
        <dbReference type="ARBA" id="ARBA00022989"/>
    </source>
</evidence>
<evidence type="ECO:0000313" key="10">
    <source>
        <dbReference type="EMBL" id="XCJ78084.1"/>
    </source>
</evidence>
<feature type="transmembrane region" description="Helical" evidence="8">
    <location>
        <begin position="128"/>
        <end position="160"/>
    </location>
</feature>
<dbReference type="GO" id="GO:0010041">
    <property type="term" value="P:response to iron(III) ion"/>
    <property type="evidence" value="ECO:0007669"/>
    <property type="project" value="TreeGrafter"/>
</dbReference>
<feature type="transmembrane region" description="Helical" evidence="8">
    <location>
        <begin position="350"/>
        <end position="372"/>
    </location>
</feature>
<proteinExistence type="predicted"/>
<keyword evidence="4 10" id="KW-0808">Transferase</keyword>
<sequence length="542" mass="60066">MTTLKKSLSLPALCWDARYRDTLAIALLWTLAVIGALSRPLMPIDETRYVSVAWEMWHAHSWVLPLMNAEPYSDKPPLLFWLIQAGWGVFGVNAWWPKLIAPLAALVAMQHLYRIARRLGYAGSRARVAPLVLMAMLMWNLYSGALMFDILLTACLLGAISPLVSGALTPRRALRCGVWLGLALLAKGPAVFVTFGPILLGLRWWRAEPLGPGGRRRLLLALALGIAMLAAWALSAAVIGGHAYARELLWGQSVDRLHDSMAHARPLWWYLPWLPVLLFPWSLWPAAWPRRPRQRHQRLMWIWALVPFVLFSLISGKQIHYLMPLLPALALMVMDRLAQSEDERPRRVRAVAAAIIALGALGLGLTLFGHGVLDATTLSLFGSLALIAWGAIVWRWRPAKRSIAARGLALGSGIALLILAQLMLAPLWQRYDVTRPGELIAQLQLEGRPVAFDGNYQATFQFAGRLAQPLATLGSPQDACALHQAHPDAWIVGRERDWQRYIADVSAVHTFDYRGGKLDILPTRALFHAGQSALCGNTTPAP</sequence>
<comment type="subcellular location">
    <subcellularLocation>
        <location evidence="1">Cell membrane</location>
        <topology evidence="1">Multi-pass membrane protein</topology>
    </subcellularLocation>
</comment>
<evidence type="ECO:0000259" key="9">
    <source>
        <dbReference type="Pfam" id="PF13231"/>
    </source>
</evidence>
<protein>
    <submittedName>
        <fullName evidence="10">Glycosyltransferase family 39 protein</fullName>
        <ecNumber evidence="10">2.4.-.-</ecNumber>
    </submittedName>
</protein>
<dbReference type="EMBL" id="CP159578">
    <property type="protein sequence ID" value="XCJ78084.1"/>
    <property type="molecule type" value="Genomic_DNA"/>
</dbReference>
<feature type="domain" description="Glycosyltransferase RgtA/B/C/D-like" evidence="9">
    <location>
        <begin position="74"/>
        <end position="198"/>
    </location>
</feature>
<dbReference type="AlphaFoldDB" id="A0AB74U242"/>
<keyword evidence="6 8" id="KW-1133">Transmembrane helix</keyword>
<dbReference type="PANTHER" id="PTHR33908:SF3">
    <property type="entry name" value="UNDECAPRENYL PHOSPHATE-ALPHA-4-AMINO-4-DEOXY-L-ARABINOSE ARABINOSYL TRANSFERASE"/>
    <property type="match status" value="1"/>
</dbReference>
<keyword evidence="3 10" id="KW-0328">Glycosyltransferase</keyword>
<dbReference type="InterPro" id="IPR050297">
    <property type="entry name" value="LipidA_mod_glycosyltrf_83"/>
</dbReference>
<feature type="transmembrane region" description="Helical" evidence="8">
    <location>
        <begin position="78"/>
        <end position="107"/>
    </location>
</feature>
<evidence type="ECO:0000256" key="3">
    <source>
        <dbReference type="ARBA" id="ARBA00022676"/>
    </source>
</evidence>
<evidence type="ECO:0000256" key="7">
    <source>
        <dbReference type="ARBA" id="ARBA00023136"/>
    </source>
</evidence>
<accession>A0AB74U242</accession>
<dbReference type="GO" id="GO:0005886">
    <property type="term" value="C:plasma membrane"/>
    <property type="evidence" value="ECO:0007669"/>
    <property type="project" value="UniProtKB-SubCell"/>
</dbReference>
<dbReference type="RefSeq" id="WP_353979106.1">
    <property type="nucleotide sequence ID" value="NZ_CP159578.1"/>
</dbReference>
<dbReference type="InterPro" id="IPR038731">
    <property type="entry name" value="RgtA/B/C-like"/>
</dbReference>
<keyword evidence="5 8" id="KW-0812">Transmembrane</keyword>
<evidence type="ECO:0000256" key="2">
    <source>
        <dbReference type="ARBA" id="ARBA00022475"/>
    </source>
</evidence>
<feature type="transmembrane region" description="Helical" evidence="8">
    <location>
        <begin position="180"/>
        <end position="205"/>
    </location>
</feature>
<dbReference type="GO" id="GO:0009103">
    <property type="term" value="P:lipopolysaccharide biosynthetic process"/>
    <property type="evidence" value="ECO:0007669"/>
    <property type="project" value="UniProtKB-ARBA"/>
</dbReference>
<feature type="transmembrane region" description="Helical" evidence="8">
    <location>
        <begin position="21"/>
        <end position="42"/>
    </location>
</feature>
<dbReference type="EC" id="2.4.-.-" evidence="10"/>
<feature type="transmembrane region" description="Helical" evidence="8">
    <location>
        <begin position="299"/>
        <end position="315"/>
    </location>
</feature>
<dbReference type="Pfam" id="PF13231">
    <property type="entry name" value="PMT_2"/>
    <property type="match status" value="1"/>
</dbReference>
<feature type="transmembrane region" description="Helical" evidence="8">
    <location>
        <begin position="217"/>
        <end position="245"/>
    </location>
</feature>
<keyword evidence="7 8" id="KW-0472">Membrane</keyword>
<feature type="transmembrane region" description="Helical" evidence="8">
    <location>
        <begin position="408"/>
        <end position="428"/>
    </location>
</feature>
<evidence type="ECO:0000256" key="4">
    <source>
        <dbReference type="ARBA" id="ARBA00022679"/>
    </source>
</evidence>
<name>A0AB74U242_9GAMM</name>
<evidence type="ECO:0000256" key="8">
    <source>
        <dbReference type="SAM" id="Phobius"/>
    </source>
</evidence>
<feature type="transmembrane region" description="Helical" evidence="8">
    <location>
        <begin position="378"/>
        <end position="396"/>
    </location>
</feature>
<dbReference type="GO" id="GO:0016763">
    <property type="term" value="F:pentosyltransferase activity"/>
    <property type="evidence" value="ECO:0007669"/>
    <property type="project" value="TreeGrafter"/>
</dbReference>
<evidence type="ECO:0000256" key="5">
    <source>
        <dbReference type="ARBA" id="ARBA00022692"/>
    </source>
</evidence>
<dbReference type="PANTHER" id="PTHR33908">
    <property type="entry name" value="MANNOSYLTRANSFERASE YKCB-RELATED"/>
    <property type="match status" value="1"/>
</dbReference>
<feature type="transmembrane region" description="Helical" evidence="8">
    <location>
        <begin position="267"/>
        <end position="287"/>
    </location>
</feature>